<sequence length="106" mass="11912">MGFQKGRAKTGGRKPGVKNKTTQEIRDKIQLVLSNKIEELEADLEQMSEFKQWTILNAVAKYVMPQLSKSDDTVEHSGEINITVSFTDSQIDKPNDDAGLDIEEPF</sequence>
<name>A0ABP9FLS5_9SPHI</name>
<feature type="compositionally biased region" description="Basic residues" evidence="1">
    <location>
        <begin position="1"/>
        <end position="17"/>
    </location>
</feature>
<comment type="caution">
    <text evidence="2">The sequence shown here is derived from an EMBL/GenBank/DDBJ whole genome shotgun (WGS) entry which is preliminary data.</text>
</comment>
<keyword evidence="3" id="KW-1185">Reference proteome</keyword>
<gene>
    <name evidence="2" type="ORF">GCM10023313_07260</name>
</gene>
<evidence type="ECO:0000313" key="2">
    <source>
        <dbReference type="EMBL" id="GAA4907051.1"/>
    </source>
</evidence>
<evidence type="ECO:0000313" key="3">
    <source>
        <dbReference type="Proteomes" id="UP001501436"/>
    </source>
</evidence>
<proteinExistence type="predicted"/>
<dbReference type="Proteomes" id="UP001501436">
    <property type="component" value="Unassembled WGS sequence"/>
</dbReference>
<evidence type="ECO:0000256" key="1">
    <source>
        <dbReference type="SAM" id="MobiDB-lite"/>
    </source>
</evidence>
<feature type="region of interest" description="Disordered" evidence="1">
    <location>
        <begin position="1"/>
        <end position="22"/>
    </location>
</feature>
<reference evidence="3" key="1">
    <citation type="journal article" date="2019" name="Int. J. Syst. Evol. Microbiol.">
        <title>The Global Catalogue of Microorganisms (GCM) 10K type strain sequencing project: providing services to taxonomists for standard genome sequencing and annotation.</title>
        <authorList>
            <consortium name="The Broad Institute Genomics Platform"/>
            <consortium name="The Broad Institute Genome Sequencing Center for Infectious Disease"/>
            <person name="Wu L."/>
            <person name="Ma J."/>
        </authorList>
    </citation>
    <scope>NUCLEOTIDE SEQUENCE [LARGE SCALE GENOMIC DNA]</scope>
    <source>
        <strain evidence="3">JCM 18283</strain>
    </source>
</reference>
<organism evidence="2 3">
    <name type="scientific">Mucilaginibacter defluvii</name>
    <dbReference type="NCBI Taxonomy" id="1196019"/>
    <lineage>
        <taxon>Bacteria</taxon>
        <taxon>Pseudomonadati</taxon>
        <taxon>Bacteroidota</taxon>
        <taxon>Sphingobacteriia</taxon>
        <taxon>Sphingobacteriales</taxon>
        <taxon>Sphingobacteriaceae</taxon>
        <taxon>Mucilaginibacter</taxon>
    </lineage>
</organism>
<accession>A0ABP9FLS5</accession>
<dbReference type="EMBL" id="BAABJI010000001">
    <property type="protein sequence ID" value="GAA4907051.1"/>
    <property type="molecule type" value="Genomic_DNA"/>
</dbReference>
<dbReference type="RefSeq" id="WP_345329545.1">
    <property type="nucleotide sequence ID" value="NZ_BAABJI010000001.1"/>
</dbReference>
<protein>
    <submittedName>
        <fullName evidence="2">Uncharacterized protein</fullName>
    </submittedName>
</protein>